<evidence type="ECO:0000256" key="1">
    <source>
        <dbReference type="SAM" id="MobiDB-lite"/>
    </source>
</evidence>
<feature type="transmembrane region" description="Helical" evidence="2">
    <location>
        <begin position="284"/>
        <end position="303"/>
    </location>
</feature>
<gene>
    <name evidence="4" type="ORF">ESP51_18765</name>
</gene>
<proteinExistence type="predicted"/>
<protein>
    <recommendedName>
        <fullName evidence="3">Glycerophosphoryl diester phosphodiesterase membrane domain-containing protein</fullName>
    </recommendedName>
</protein>
<evidence type="ECO:0000313" key="4">
    <source>
        <dbReference type="EMBL" id="RXZ67204.1"/>
    </source>
</evidence>
<feature type="transmembrane region" description="Helical" evidence="2">
    <location>
        <begin position="195"/>
        <end position="224"/>
    </location>
</feature>
<dbReference type="InterPro" id="IPR018476">
    <property type="entry name" value="GlyceroP-diester-Pdiesterase_M"/>
</dbReference>
<accession>A0A4Q2KP90</accession>
<feature type="transmembrane region" description="Helical" evidence="2">
    <location>
        <begin position="341"/>
        <end position="364"/>
    </location>
</feature>
<dbReference type="OrthoDB" id="121140at2"/>
<dbReference type="EMBL" id="SDPN01000058">
    <property type="protein sequence ID" value="RXZ67204.1"/>
    <property type="molecule type" value="Genomic_DNA"/>
</dbReference>
<feature type="domain" description="Glycerophosphoryl diester phosphodiesterase membrane" evidence="3">
    <location>
        <begin position="237"/>
        <end position="371"/>
    </location>
</feature>
<sequence length="412" mass="42149">MSDQDWQAPGGAPNGGSAPDAAGTPYGAPANVPPAPGTPPPLPPLPPPGAYGAYAPQPGIPGGWTPPPKPGLLPLRPLSFGTLLWAPFRTLRRNPAATFGSGLVVQLVSVIATAAVVVPFMMFAIGRVESASDADFDTVLAGTVGGFILLMLVPVAITLVASAFLQGVMVLEVASGTLGDRLGFGALWRRTAKRIWPLIGWTALVAAAVIAAIAALVGIIVVAAGISPTALGVSILVAVLLGLGLAVLGAWIGVKLSLVPSVIVLEHAGLGAAIRRSWQLTDGYYWRTFGILLLVSVILNVAAQVVVQPISLVGTILAVIIDPTGAGTAVTITIITTVVTMILSILIGAITAVVQAALVAVLYIDLRMRKEGLDLELERHVELRDAGQPVTDPYRAPAPSAPAGSEPAATWS</sequence>
<keyword evidence="2" id="KW-1133">Transmembrane helix</keyword>
<feature type="region of interest" description="Disordered" evidence="1">
    <location>
        <begin position="1"/>
        <end position="68"/>
    </location>
</feature>
<feature type="transmembrane region" description="Helical" evidence="2">
    <location>
        <begin position="310"/>
        <end position="335"/>
    </location>
</feature>
<comment type="caution">
    <text evidence="4">The sequence shown here is derived from an EMBL/GenBank/DDBJ whole genome shotgun (WGS) entry which is preliminary data.</text>
</comment>
<feature type="transmembrane region" description="Helical" evidence="2">
    <location>
        <begin position="103"/>
        <end position="126"/>
    </location>
</feature>
<reference evidence="4 5" key="1">
    <citation type="submission" date="2019-01" db="EMBL/GenBank/DDBJ databases">
        <title>Agromyces.</title>
        <authorList>
            <person name="Li J."/>
        </authorList>
    </citation>
    <scope>NUCLEOTIDE SEQUENCE [LARGE SCALE GENOMIC DNA]</scope>
    <source>
        <strain evidence="4 5">DSM 15934</strain>
    </source>
</reference>
<dbReference type="Pfam" id="PF10110">
    <property type="entry name" value="GPDPase_memb"/>
    <property type="match status" value="1"/>
</dbReference>
<keyword evidence="5" id="KW-1185">Reference proteome</keyword>
<feature type="compositionally biased region" description="Low complexity" evidence="1">
    <location>
        <begin position="8"/>
        <end position="30"/>
    </location>
</feature>
<feature type="transmembrane region" description="Helical" evidence="2">
    <location>
        <begin position="146"/>
        <end position="174"/>
    </location>
</feature>
<evidence type="ECO:0000259" key="3">
    <source>
        <dbReference type="Pfam" id="PF10110"/>
    </source>
</evidence>
<evidence type="ECO:0000313" key="5">
    <source>
        <dbReference type="Proteomes" id="UP000293865"/>
    </source>
</evidence>
<feature type="compositionally biased region" description="Pro residues" evidence="1">
    <location>
        <begin position="31"/>
        <end position="49"/>
    </location>
</feature>
<name>A0A4Q2KP90_9MICO</name>
<evidence type="ECO:0000256" key="2">
    <source>
        <dbReference type="SAM" id="Phobius"/>
    </source>
</evidence>
<dbReference type="Proteomes" id="UP000293865">
    <property type="component" value="Unassembled WGS sequence"/>
</dbReference>
<dbReference type="RefSeq" id="WP_129522414.1">
    <property type="nucleotide sequence ID" value="NZ_SDPN01000058.1"/>
</dbReference>
<feature type="compositionally biased region" description="Low complexity" evidence="1">
    <location>
        <begin position="397"/>
        <end position="412"/>
    </location>
</feature>
<keyword evidence="2" id="KW-0472">Membrane</keyword>
<feature type="transmembrane region" description="Helical" evidence="2">
    <location>
        <begin position="258"/>
        <end position="278"/>
    </location>
</feature>
<dbReference type="AlphaFoldDB" id="A0A4Q2KP90"/>
<feature type="transmembrane region" description="Helical" evidence="2">
    <location>
        <begin position="230"/>
        <end position="251"/>
    </location>
</feature>
<feature type="region of interest" description="Disordered" evidence="1">
    <location>
        <begin position="388"/>
        <end position="412"/>
    </location>
</feature>
<keyword evidence="2" id="KW-0812">Transmembrane</keyword>
<organism evidence="4 5">
    <name type="scientific">Agromyces albus</name>
    <dbReference type="NCBI Taxonomy" id="205332"/>
    <lineage>
        <taxon>Bacteria</taxon>
        <taxon>Bacillati</taxon>
        <taxon>Actinomycetota</taxon>
        <taxon>Actinomycetes</taxon>
        <taxon>Micrococcales</taxon>
        <taxon>Microbacteriaceae</taxon>
        <taxon>Agromyces</taxon>
    </lineage>
</organism>